<sequence length="214" mass="23635">MAGQSPCSRQAGERAAGPPFQGVWIVSIDSEVVAAPQRPADERAAAGLLRWLYDLVEDRNVGYLADLRRLHADSVAKLLAGNFAAPGGVALGPQAVEIFERVAFLFTRFHAGETALQRGSGSLGYAMSKVGSADRRGSENPGCVRLLNQILVSRQPPFRRIQHGIDLIRSDSGAPPNWFQLTVDLLRWTDSERTVQRDWARDFYLPHTKSRRMP</sequence>
<proteinExistence type="predicted"/>
<dbReference type="InterPro" id="IPR038287">
    <property type="entry name" value="Cse2_sf"/>
</dbReference>
<keyword evidence="2" id="KW-1185">Reference proteome</keyword>
<gene>
    <name evidence="1" type="ORF">D7D52_36135</name>
</gene>
<accession>A0A386ZLN3</accession>
<protein>
    <recommendedName>
        <fullName evidence="3">Type I-E CRISPR-associated protein Cse2/CasB</fullName>
    </recommendedName>
</protein>
<dbReference type="NCBIfam" id="TIGR02548">
    <property type="entry name" value="casB_cse2"/>
    <property type="match status" value="1"/>
</dbReference>
<evidence type="ECO:0008006" key="3">
    <source>
        <dbReference type="Google" id="ProtNLM"/>
    </source>
</evidence>
<dbReference type="Gene3D" id="1.10.520.40">
    <property type="entry name" value="CRISPR-associated protein Cse2"/>
    <property type="match status" value="1"/>
</dbReference>
<evidence type="ECO:0000313" key="1">
    <source>
        <dbReference type="EMBL" id="AYF78366.1"/>
    </source>
</evidence>
<dbReference type="OrthoDB" id="4762152at2"/>
<dbReference type="Proteomes" id="UP000267164">
    <property type="component" value="Chromosome"/>
</dbReference>
<dbReference type="InterPro" id="IPR013382">
    <property type="entry name" value="CRISPR-assoc_prot_Cse2"/>
</dbReference>
<evidence type="ECO:0000313" key="2">
    <source>
        <dbReference type="Proteomes" id="UP000267164"/>
    </source>
</evidence>
<organism evidence="1 2">
    <name type="scientific">Nocardia yunnanensis</name>
    <dbReference type="NCBI Taxonomy" id="2382165"/>
    <lineage>
        <taxon>Bacteria</taxon>
        <taxon>Bacillati</taxon>
        <taxon>Actinomycetota</taxon>
        <taxon>Actinomycetes</taxon>
        <taxon>Mycobacteriales</taxon>
        <taxon>Nocardiaceae</taxon>
        <taxon>Nocardia</taxon>
    </lineage>
</organism>
<dbReference type="AlphaFoldDB" id="A0A386ZLN3"/>
<reference evidence="1 2" key="1">
    <citation type="submission" date="2018-09" db="EMBL/GenBank/DDBJ databases">
        <title>Nocardia yunnanensis sp. nov., an actinomycete isolated from a soil sample.</title>
        <authorList>
            <person name="Zhang J."/>
        </authorList>
    </citation>
    <scope>NUCLEOTIDE SEQUENCE [LARGE SCALE GENOMIC DNA]</scope>
    <source>
        <strain evidence="1 2">CFHS0054</strain>
    </source>
</reference>
<name>A0A386ZLN3_9NOCA</name>
<dbReference type="KEGG" id="nyu:D7D52_36135"/>
<dbReference type="Pfam" id="PF09485">
    <property type="entry name" value="CRISPR_Cse2"/>
    <property type="match status" value="1"/>
</dbReference>
<dbReference type="EMBL" id="CP032568">
    <property type="protein sequence ID" value="AYF78366.1"/>
    <property type="molecule type" value="Genomic_DNA"/>
</dbReference>